<comment type="caution">
    <text evidence="1">The sequence shown here is derived from an EMBL/GenBank/DDBJ whole genome shotgun (WGS) entry which is preliminary data.</text>
</comment>
<dbReference type="Proteomes" id="UP000077763">
    <property type="component" value="Unassembled WGS sequence"/>
</dbReference>
<dbReference type="EMBL" id="LUUH01000062">
    <property type="protein sequence ID" value="OAI02272.1"/>
    <property type="molecule type" value="Genomic_DNA"/>
</dbReference>
<proteinExistence type="predicted"/>
<sequence length="67" mass="7537">MSSRKNGALYCGFQQDAAASNAGKQLIWQIPAGKTTKNQRFDSGWSVIRRRLTAGESQAPRWRQILK</sequence>
<reference evidence="1 2" key="1">
    <citation type="submission" date="2016-03" db="EMBL/GenBank/DDBJ databases">
        <authorList>
            <person name="Ploux O."/>
        </authorList>
    </citation>
    <scope>NUCLEOTIDE SEQUENCE [LARGE SCALE GENOMIC DNA]</scope>
    <source>
        <strain evidence="1 2">R-45371</strain>
    </source>
</reference>
<organism evidence="1 2">
    <name type="scientific">Methylomonas methanica</name>
    <dbReference type="NCBI Taxonomy" id="421"/>
    <lineage>
        <taxon>Bacteria</taxon>
        <taxon>Pseudomonadati</taxon>
        <taxon>Pseudomonadota</taxon>
        <taxon>Gammaproteobacteria</taxon>
        <taxon>Methylococcales</taxon>
        <taxon>Methylococcaceae</taxon>
        <taxon>Methylomonas</taxon>
    </lineage>
</organism>
<accession>A0A177M991</accession>
<name>A0A177M991_METMH</name>
<gene>
    <name evidence="1" type="ORF">A1353_15860</name>
</gene>
<evidence type="ECO:0000313" key="2">
    <source>
        <dbReference type="Proteomes" id="UP000077763"/>
    </source>
</evidence>
<evidence type="ECO:0000313" key="1">
    <source>
        <dbReference type="EMBL" id="OAI02272.1"/>
    </source>
</evidence>
<protein>
    <submittedName>
        <fullName evidence="1">Uncharacterized protein</fullName>
    </submittedName>
</protein>
<dbReference type="AlphaFoldDB" id="A0A177M991"/>